<gene>
    <name evidence="2" type="ORF">FH759_14280</name>
</gene>
<name>A0A7C9MAW4_9RHOB</name>
<organism evidence="2 3">
    <name type="scientific">Sediminimonas qiaohouensis</name>
    <dbReference type="NCBI Taxonomy" id="552061"/>
    <lineage>
        <taxon>Bacteria</taxon>
        <taxon>Pseudomonadati</taxon>
        <taxon>Pseudomonadota</taxon>
        <taxon>Alphaproteobacteria</taxon>
        <taxon>Rhodobacterales</taxon>
        <taxon>Roseobacteraceae</taxon>
        <taxon>Sediminimonas</taxon>
    </lineage>
</organism>
<dbReference type="EMBL" id="VENJ01000024">
    <property type="protein sequence ID" value="MTJ05841.1"/>
    <property type="molecule type" value="Genomic_DNA"/>
</dbReference>
<dbReference type="GO" id="GO:0003677">
    <property type="term" value="F:DNA binding"/>
    <property type="evidence" value="ECO:0007669"/>
    <property type="project" value="InterPro"/>
</dbReference>
<evidence type="ECO:0000259" key="1">
    <source>
        <dbReference type="PROSITE" id="PS50943"/>
    </source>
</evidence>
<dbReference type="Proteomes" id="UP000483078">
    <property type="component" value="Unassembled WGS sequence"/>
</dbReference>
<dbReference type="SUPFAM" id="SSF47413">
    <property type="entry name" value="lambda repressor-like DNA-binding domains"/>
    <property type="match status" value="1"/>
</dbReference>
<dbReference type="AlphaFoldDB" id="A0A7C9MAW4"/>
<dbReference type="Gene3D" id="1.10.260.40">
    <property type="entry name" value="lambda repressor-like DNA-binding domains"/>
    <property type="match status" value="1"/>
</dbReference>
<evidence type="ECO:0000313" key="3">
    <source>
        <dbReference type="Proteomes" id="UP000483078"/>
    </source>
</evidence>
<dbReference type="InterPro" id="IPR010982">
    <property type="entry name" value="Lambda_DNA-bd_dom_sf"/>
</dbReference>
<accession>A0A7C9MAW4</accession>
<dbReference type="PROSITE" id="PS50943">
    <property type="entry name" value="HTH_CROC1"/>
    <property type="match status" value="1"/>
</dbReference>
<dbReference type="RefSeq" id="WP_273250952.1">
    <property type="nucleotide sequence ID" value="NZ_VENJ01000024.1"/>
</dbReference>
<sequence>MPKKPHADTRLAKFIDKRVMELRPRKSQIEIATEAGFVSVNMLSMLKSGASKLPLDRVPSLARALECDPAYLLRLTLEQVAGDTAADAIAEIMGTPVTRNELGWLQEIREASDHGDPRMTARSRAAIRAIFGK</sequence>
<dbReference type="Pfam" id="PF01381">
    <property type="entry name" value="HTH_3"/>
    <property type="match status" value="1"/>
</dbReference>
<comment type="caution">
    <text evidence="2">The sequence shown here is derived from an EMBL/GenBank/DDBJ whole genome shotgun (WGS) entry which is preliminary data.</text>
</comment>
<protein>
    <submittedName>
        <fullName evidence="2">Helix-turn-helix transcriptional regulator</fullName>
    </submittedName>
</protein>
<proteinExistence type="predicted"/>
<reference evidence="2 3" key="1">
    <citation type="submission" date="2019-06" db="EMBL/GenBank/DDBJ databases">
        <title>Enrichment of Autotrophic Halophilic Microorganisms from Red Sea Brine Pool Using Microbial Electrosynthesis System.</title>
        <authorList>
            <person name="Alqahtani M.F."/>
            <person name="Bajracharya S."/>
            <person name="Katuri K.P."/>
            <person name="Ali M."/>
            <person name="Saikaly P.E."/>
        </authorList>
    </citation>
    <scope>NUCLEOTIDE SEQUENCE [LARGE SCALE GENOMIC DNA]</scope>
    <source>
        <strain evidence="2">MES6</strain>
    </source>
</reference>
<dbReference type="InterPro" id="IPR001387">
    <property type="entry name" value="Cro/C1-type_HTH"/>
</dbReference>
<evidence type="ECO:0000313" key="2">
    <source>
        <dbReference type="EMBL" id="MTJ05841.1"/>
    </source>
</evidence>
<feature type="domain" description="HTH cro/C1-type" evidence="1">
    <location>
        <begin position="27"/>
        <end position="72"/>
    </location>
</feature>